<keyword evidence="4" id="KW-1185">Reference proteome</keyword>
<organism evidence="3 4">
    <name type="scientific">Frankia canadensis</name>
    <dbReference type="NCBI Taxonomy" id="1836972"/>
    <lineage>
        <taxon>Bacteria</taxon>
        <taxon>Bacillati</taxon>
        <taxon>Actinomycetota</taxon>
        <taxon>Actinomycetes</taxon>
        <taxon>Frankiales</taxon>
        <taxon>Frankiaceae</taxon>
        <taxon>Frankia</taxon>
    </lineage>
</organism>
<evidence type="ECO:0000313" key="3">
    <source>
        <dbReference type="EMBL" id="SNQ46892.1"/>
    </source>
</evidence>
<feature type="region of interest" description="Disordered" evidence="1">
    <location>
        <begin position="1"/>
        <end position="148"/>
    </location>
</feature>
<sequence length="408" mass="40706">MVTVTPGPGWPCARPGPAHPPGPTTPALHHAAPPVPLPPLPRPARDGVPNPPLAHPADHALGLDDAHRPGDPPVAPPASRVRAGYFADDGDLSDEEFPPAGPDPFDHRHPRDDRVEQPDGDPFEDDFRTPGEPAPPAAEHRVDVPDPTAGGYSIRARLAERLPMSLRAVVATPAASATLVLALVALSTAVMATWLAWQHRPVPIAAPASTSSLVVASAGAADGPVARAAGAATPRPSGSAAGSSASAGAGGEVVVDVAGRVTRPGVVRLPAGARVVDAIDRAGGVLPGTDTTGIALARILVDGEQVLVDGRPGSPPAAVPPPAGGSDGSAGGGAGGTSGAGAASGGPLDLNSASAQQLDGLPGVGPVLAQRIVDWRAEHGPFRSPEQLGEVSGVGDRRLADLLPLVRV</sequence>
<dbReference type="InterPro" id="IPR051675">
    <property type="entry name" value="Endo/Exo/Phosphatase_dom_1"/>
</dbReference>
<dbReference type="Proteomes" id="UP000234331">
    <property type="component" value="Unassembled WGS sequence"/>
</dbReference>
<dbReference type="SUPFAM" id="SSF47781">
    <property type="entry name" value="RuvA domain 2-like"/>
    <property type="match status" value="1"/>
</dbReference>
<dbReference type="Pfam" id="PF10531">
    <property type="entry name" value="SLBB"/>
    <property type="match status" value="1"/>
</dbReference>
<dbReference type="InterPro" id="IPR010994">
    <property type="entry name" value="RuvA_2-like"/>
</dbReference>
<dbReference type="Gene3D" id="3.10.560.10">
    <property type="entry name" value="Outer membrane lipoprotein wza domain like"/>
    <property type="match status" value="1"/>
</dbReference>
<dbReference type="AlphaFoldDB" id="A0A2I2KML7"/>
<feature type="compositionally biased region" description="Acidic residues" evidence="1">
    <location>
        <begin position="88"/>
        <end position="97"/>
    </location>
</feature>
<feature type="compositionally biased region" description="Basic and acidic residues" evidence="1">
    <location>
        <begin position="56"/>
        <end position="70"/>
    </location>
</feature>
<feature type="compositionally biased region" description="Pro residues" evidence="1">
    <location>
        <begin position="313"/>
        <end position="323"/>
    </location>
</feature>
<feature type="compositionally biased region" description="Gly residues" evidence="1">
    <location>
        <begin position="325"/>
        <end position="344"/>
    </location>
</feature>
<dbReference type="PANTHER" id="PTHR21180">
    <property type="entry name" value="ENDONUCLEASE/EXONUCLEASE/PHOSPHATASE FAMILY DOMAIN-CONTAINING PROTEIN 1"/>
    <property type="match status" value="1"/>
</dbReference>
<name>A0A2I2KML7_9ACTN</name>
<protein>
    <submittedName>
        <fullName evidence="3">DNA uptake protein</fullName>
    </submittedName>
</protein>
<dbReference type="Gene3D" id="1.10.150.320">
    <property type="entry name" value="Photosystem II 12 kDa extrinsic protein"/>
    <property type="match status" value="1"/>
</dbReference>
<proteinExistence type="predicted"/>
<reference evidence="3 4" key="1">
    <citation type="submission" date="2017-06" db="EMBL/GenBank/DDBJ databases">
        <authorList>
            <person name="Kim H.J."/>
            <person name="Triplett B.A."/>
        </authorList>
    </citation>
    <scope>NUCLEOTIDE SEQUENCE [LARGE SCALE GENOMIC DNA]</scope>
    <source>
        <strain evidence="3">FRACA_ARgP5</strain>
    </source>
</reference>
<dbReference type="RefSeq" id="WP_243407295.1">
    <property type="nucleotide sequence ID" value="NZ_FZMO01000068.1"/>
</dbReference>
<evidence type="ECO:0000256" key="1">
    <source>
        <dbReference type="SAM" id="MobiDB-lite"/>
    </source>
</evidence>
<dbReference type="InterPro" id="IPR019554">
    <property type="entry name" value="Soluble_ligand-bd"/>
</dbReference>
<evidence type="ECO:0000313" key="4">
    <source>
        <dbReference type="Proteomes" id="UP000234331"/>
    </source>
</evidence>
<gene>
    <name evidence="3" type="ORF">FRACA_160043</name>
</gene>
<feature type="compositionally biased region" description="Pro residues" evidence="1">
    <location>
        <begin position="33"/>
        <end position="42"/>
    </location>
</feature>
<dbReference type="Pfam" id="PF12836">
    <property type="entry name" value="HHH_3"/>
    <property type="match status" value="1"/>
</dbReference>
<dbReference type="GO" id="GO:0015628">
    <property type="term" value="P:protein secretion by the type II secretion system"/>
    <property type="evidence" value="ECO:0007669"/>
    <property type="project" value="TreeGrafter"/>
</dbReference>
<evidence type="ECO:0000259" key="2">
    <source>
        <dbReference type="Pfam" id="PF10531"/>
    </source>
</evidence>
<dbReference type="EMBL" id="FZMO01000068">
    <property type="protein sequence ID" value="SNQ46892.1"/>
    <property type="molecule type" value="Genomic_DNA"/>
</dbReference>
<feature type="region of interest" description="Disordered" evidence="1">
    <location>
        <begin position="307"/>
        <end position="357"/>
    </location>
</feature>
<accession>A0A2I2KML7</accession>
<feature type="domain" description="Soluble ligand binding" evidence="2">
    <location>
        <begin position="254"/>
        <end position="307"/>
    </location>
</feature>
<feature type="region of interest" description="Disordered" evidence="1">
    <location>
        <begin position="227"/>
        <end position="247"/>
    </location>
</feature>
<feature type="compositionally biased region" description="Basic and acidic residues" evidence="1">
    <location>
        <begin position="104"/>
        <end position="117"/>
    </location>
</feature>
<dbReference type="PANTHER" id="PTHR21180:SF32">
    <property type="entry name" value="ENDONUCLEASE_EXONUCLEASE_PHOSPHATASE FAMILY DOMAIN-CONTAINING PROTEIN 1"/>
    <property type="match status" value="1"/>
</dbReference>
<dbReference type="GO" id="GO:0015627">
    <property type="term" value="C:type II protein secretion system complex"/>
    <property type="evidence" value="ECO:0007669"/>
    <property type="project" value="TreeGrafter"/>
</dbReference>